<accession>A0A8T5GGL1</accession>
<name>A0A8T5GGL1_9ARCH</name>
<feature type="transmembrane region" description="Helical" evidence="1">
    <location>
        <begin position="759"/>
        <end position="781"/>
    </location>
</feature>
<proteinExistence type="predicted"/>
<dbReference type="AlphaFoldDB" id="A0A8T5GGL1"/>
<reference evidence="2" key="1">
    <citation type="journal article" date="2021" name="ISME J.">
        <title>Mercury methylation by metabolically versatile and cosmopolitan marine bacteria.</title>
        <authorList>
            <person name="Lin H."/>
            <person name="Ascher D.B."/>
            <person name="Myung Y."/>
            <person name="Lamborg C.H."/>
            <person name="Hallam S.J."/>
            <person name="Gionfriddo C.M."/>
            <person name="Holt K.E."/>
            <person name="Moreau J.W."/>
        </authorList>
    </citation>
    <scope>NUCLEOTIDE SEQUENCE</scope>
    <source>
        <strain evidence="2">SI075_bin30</strain>
    </source>
</reference>
<evidence type="ECO:0000313" key="3">
    <source>
        <dbReference type="Proteomes" id="UP000722459"/>
    </source>
</evidence>
<dbReference type="EMBL" id="JABJNZ010000062">
    <property type="protein sequence ID" value="MBT4870858.1"/>
    <property type="molecule type" value="Genomic_DNA"/>
</dbReference>
<keyword evidence="1" id="KW-1133">Transmembrane helix</keyword>
<comment type="caution">
    <text evidence="2">The sequence shown here is derived from an EMBL/GenBank/DDBJ whole genome shotgun (WGS) entry which is preliminary data.</text>
</comment>
<evidence type="ECO:0000256" key="1">
    <source>
        <dbReference type="SAM" id="Phobius"/>
    </source>
</evidence>
<gene>
    <name evidence="2" type="ORF">HON47_04750</name>
</gene>
<keyword evidence="1" id="KW-0472">Membrane</keyword>
<protein>
    <submittedName>
        <fullName evidence="2">Uncharacterized protein</fullName>
    </submittedName>
</protein>
<organism evidence="2 3">
    <name type="scientific">Candidatus Iainarchaeum sp</name>
    <dbReference type="NCBI Taxonomy" id="3101447"/>
    <lineage>
        <taxon>Archaea</taxon>
        <taxon>Candidatus Iainarchaeota</taxon>
        <taxon>Candidatus Iainarchaeia</taxon>
        <taxon>Candidatus Iainarchaeales</taxon>
        <taxon>Candidatus Iainarchaeaceae</taxon>
        <taxon>Candidatus Iainarchaeum</taxon>
    </lineage>
</organism>
<sequence>VINQPPHITVPDQTQSCSADMNQFIDLRYYGWDEEIDLVDLNVISQSNTTLIDCQVDNNYYLTCSVNNCAEDYSDLDVKITDIYGLNYTDTFRITLANQAPYWISTPDDECFKEDEYKFVDLRDYAYDIEDKNTLDFSLTQSNKNAIDCYIDDDYYLTCVDVSNQKASNTLTLTAEDSKGLKATTSVIISTNCNGHFDFNSNKKAVCLEECTSYTSEISLTNNSGTNKCFNFDLEVDSGYFDVSLNKESFCLNDNETTTLYLSANTCDADDDDYEVKIIDEDNDLTMYFDYEIGSCNNFDGFKIIEYDGKICQGEKRTYSVDVTNTSNDDKTISLLAENSKLLPYFSKQEITIDDGDTKTVDLTINAKYASLGHYSIFLGGDATNYHIEKYLDLEVMDCSNIKERNFILHAPEICYDVERGQTFEGSFNVERLKDNCCCECSWDTKSILLSIVGMPNELAYNSLEMRCSEEKKVEYSLYVPSEAKAGTHFVTILGEEQADAPFDNEIGFVEPEEICLNVLGESNSNVLLRTQAKDIEWCDTEIFELELTNTGDFDETFSLTATDIPVGVTVMFSEDLVTVLKDNSKIIYVSVATDPDSVVKDNQYFTVNLDGNIPMSTKIYFNIKEKYESQDLEFLSSTEVLVLGTNEEAKYSVMIRNNTEKTLDNVLVNIENLPSDANYGELIIPELASGEVVTMEGKIIAGDTNGTFYPVFVISSGNIKNKEKFTLVIEKSEESSELAGFSGLSGLFGLFSLGEMSVVIGLSVFLILLLLIIILALAALSKSHRKEEWLGVEKI</sequence>
<evidence type="ECO:0000313" key="2">
    <source>
        <dbReference type="EMBL" id="MBT4870858.1"/>
    </source>
</evidence>
<dbReference type="Proteomes" id="UP000722459">
    <property type="component" value="Unassembled WGS sequence"/>
</dbReference>
<feature type="non-terminal residue" evidence="2">
    <location>
        <position position="1"/>
    </location>
</feature>
<keyword evidence="1" id="KW-0812">Transmembrane</keyword>